<proteinExistence type="predicted"/>
<keyword evidence="3" id="KW-1185">Reference proteome</keyword>
<dbReference type="EMBL" id="DF237081">
    <property type="protein sequence ID" value="GAQ82995.1"/>
    <property type="molecule type" value="Genomic_DNA"/>
</dbReference>
<evidence type="ECO:0000313" key="3">
    <source>
        <dbReference type="Proteomes" id="UP000054558"/>
    </source>
</evidence>
<dbReference type="Proteomes" id="UP000054558">
    <property type="component" value="Unassembled WGS sequence"/>
</dbReference>
<sequence>MFDSLASYSGYLGVLLVVMLFLTALAATQACTPECENCHPYSKYWADQGCDPANSHRVLRVQMHSTAVFQDCCKHCRDVDCCLFWVFNPDTKECEGFSNCDRVDGRTTQREWLGDWRVLDKNCPGYTAHPDAQISYPGF</sequence>
<protein>
    <recommendedName>
        <fullName evidence="4">Apple domain-containing protein</fullName>
    </recommendedName>
</protein>
<feature type="signal peptide" evidence="1">
    <location>
        <begin position="1"/>
        <end position="30"/>
    </location>
</feature>
<feature type="chain" id="PRO_5013005361" description="Apple domain-containing protein" evidence="1">
    <location>
        <begin position="31"/>
        <end position="139"/>
    </location>
</feature>
<evidence type="ECO:0008006" key="4">
    <source>
        <dbReference type="Google" id="ProtNLM"/>
    </source>
</evidence>
<organism evidence="2 3">
    <name type="scientific">Klebsormidium nitens</name>
    <name type="common">Green alga</name>
    <name type="synonym">Ulothrix nitens</name>
    <dbReference type="NCBI Taxonomy" id="105231"/>
    <lineage>
        <taxon>Eukaryota</taxon>
        <taxon>Viridiplantae</taxon>
        <taxon>Streptophyta</taxon>
        <taxon>Klebsormidiophyceae</taxon>
        <taxon>Klebsormidiales</taxon>
        <taxon>Klebsormidiaceae</taxon>
        <taxon>Klebsormidium</taxon>
    </lineage>
</organism>
<evidence type="ECO:0000256" key="1">
    <source>
        <dbReference type="SAM" id="SignalP"/>
    </source>
</evidence>
<evidence type="ECO:0000313" key="2">
    <source>
        <dbReference type="EMBL" id="GAQ82995.1"/>
    </source>
</evidence>
<dbReference type="AlphaFoldDB" id="A0A1Y1HWI0"/>
<keyword evidence="1" id="KW-0732">Signal</keyword>
<name>A0A1Y1HWI0_KLENI</name>
<accession>A0A1Y1HWI0</accession>
<reference evidence="2 3" key="1">
    <citation type="journal article" date="2014" name="Nat. Commun.">
        <title>Klebsormidium flaccidum genome reveals primary factors for plant terrestrial adaptation.</title>
        <authorList>
            <person name="Hori K."/>
            <person name="Maruyama F."/>
            <person name="Fujisawa T."/>
            <person name="Togashi T."/>
            <person name="Yamamoto N."/>
            <person name="Seo M."/>
            <person name="Sato S."/>
            <person name="Yamada T."/>
            <person name="Mori H."/>
            <person name="Tajima N."/>
            <person name="Moriyama T."/>
            <person name="Ikeuchi M."/>
            <person name="Watanabe M."/>
            <person name="Wada H."/>
            <person name="Kobayashi K."/>
            <person name="Saito M."/>
            <person name="Masuda T."/>
            <person name="Sasaki-Sekimoto Y."/>
            <person name="Mashiguchi K."/>
            <person name="Awai K."/>
            <person name="Shimojima M."/>
            <person name="Masuda S."/>
            <person name="Iwai M."/>
            <person name="Nobusawa T."/>
            <person name="Narise T."/>
            <person name="Kondo S."/>
            <person name="Saito H."/>
            <person name="Sato R."/>
            <person name="Murakawa M."/>
            <person name="Ihara Y."/>
            <person name="Oshima-Yamada Y."/>
            <person name="Ohtaka K."/>
            <person name="Satoh M."/>
            <person name="Sonobe K."/>
            <person name="Ishii M."/>
            <person name="Ohtani R."/>
            <person name="Kanamori-Sato M."/>
            <person name="Honoki R."/>
            <person name="Miyazaki D."/>
            <person name="Mochizuki H."/>
            <person name="Umetsu J."/>
            <person name="Higashi K."/>
            <person name="Shibata D."/>
            <person name="Kamiya Y."/>
            <person name="Sato N."/>
            <person name="Nakamura Y."/>
            <person name="Tabata S."/>
            <person name="Ida S."/>
            <person name="Kurokawa K."/>
            <person name="Ohta H."/>
        </authorList>
    </citation>
    <scope>NUCLEOTIDE SEQUENCE [LARGE SCALE GENOMIC DNA]</scope>
    <source>
        <strain evidence="2 3">NIES-2285</strain>
    </source>
</reference>
<gene>
    <name evidence="2" type="ORF">KFL_001320030</name>
</gene>